<proteinExistence type="predicted"/>
<dbReference type="Proteomes" id="UP000315295">
    <property type="component" value="Unassembled WGS sequence"/>
</dbReference>
<organism evidence="1 2">
    <name type="scientific">Malus baccata</name>
    <name type="common">Siberian crab apple</name>
    <name type="synonym">Pyrus baccata</name>
    <dbReference type="NCBI Taxonomy" id="106549"/>
    <lineage>
        <taxon>Eukaryota</taxon>
        <taxon>Viridiplantae</taxon>
        <taxon>Streptophyta</taxon>
        <taxon>Embryophyta</taxon>
        <taxon>Tracheophyta</taxon>
        <taxon>Spermatophyta</taxon>
        <taxon>Magnoliopsida</taxon>
        <taxon>eudicotyledons</taxon>
        <taxon>Gunneridae</taxon>
        <taxon>Pentapetalae</taxon>
        <taxon>rosids</taxon>
        <taxon>fabids</taxon>
        <taxon>Rosales</taxon>
        <taxon>Rosaceae</taxon>
        <taxon>Amygdaloideae</taxon>
        <taxon>Maleae</taxon>
        <taxon>Malus</taxon>
    </lineage>
</organism>
<evidence type="ECO:0000313" key="1">
    <source>
        <dbReference type="EMBL" id="TQE06658.1"/>
    </source>
</evidence>
<reference evidence="1 2" key="1">
    <citation type="journal article" date="2019" name="G3 (Bethesda)">
        <title>Sequencing of a Wild Apple (Malus baccata) Genome Unravels the Differences Between Cultivated and Wild Apple Species Regarding Disease Resistance and Cold Tolerance.</title>
        <authorList>
            <person name="Chen X."/>
        </authorList>
    </citation>
    <scope>NUCLEOTIDE SEQUENCE [LARGE SCALE GENOMIC DNA]</scope>
    <source>
        <strain evidence="2">cv. Shandingzi</strain>
        <tissue evidence="1">Leaves</tissue>
    </source>
</reference>
<keyword evidence="2" id="KW-1185">Reference proteome</keyword>
<gene>
    <name evidence="1" type="ORF">C1H46_007724</name>
</gene>
<accession>A0A540N6I5</accession>
<dbReference type="SUPFAM" id="SSF51230">
    <property type="entry name" value="Single hybrid motif"/>
    <property type="match status" value="1"/>
</dbReference>
<dbReference type="AlphaFoldDB" id="A0A540N6I5"/>
<dbReference type="EMBL" id="VIEB01000100">
    <property type="protein sequence ID" value="TQE06658.1"/>
    <property type="molecule type" value="Genomic_DNA"/>
</dbReference>
<sequence>MKLSSRLWRPTRTAFSSKMSAIPSRDLCSVMEGLKYAKYHEWAKVDEGKFGYITQASTVGSVDSVKASTDIKSPVSG</sequence>
<name>A0A540N6I5_MALBA</name>
<comment type="caution">
    <text evidence="1">The sequence shown here is derived from an EMBL/GenBank/DDBJ whole genome shotgun (WGS) entry which is preliminary data.</text>
</comment>
<protein>
    <submittedName>
        <fullName evidence="1">Uncharacterized protein</fullName>
    </submittedName>
</protein>
<dbReference type="InterPro" id="IPR011053">
    <property type="entry name" value="Single_hybrid_motif"/>
</dbReference>
<evidence type="ECO:0000313" key="2">
    <source>
        <dbReference type="Proteomes" id="UP000315295"/>
    </source>
</evidence>